<protein>
    <submittedName>
        <fullName evidence="7">Sporulation integral membrane protein YtvI</fullName>
    </submittedName>
</protein>
<evidence type="ECO:0000313" key="7">
    <source>
        <dbReference type="EMBL" id="MCU6797267.1"/>
    </source>
</evidence>
<comment type="subcellular location">
    <subcellularLocation>
        <location evidence="1">Membrane</location>
        <topology evidence="1">Multi-pass membrane protein</topology>
    </subcellularLocation>
</comment>
<dbReference type="PANTHER" id="PTHR21716">
    <property type="entry name" value="TRANSMEMBRANE PROTEIN"/>
    <property type="match status" value="1"/>
</dbReference>
<dbReference type="InterPro" id="IPR014227">
    <property type="entry name" value="YtvI-like"/>
</dbReference>
<feature type="transmembrane region" description="Helical" evidence="6">
    <location>
        <begin position="294"/>
        <end position="312"/>
    </location>
</feature>
<feature type="transmembrane region" description="Helical" evidence="6">
    <location>
        <begin position="318"/>
        <end position="335"/>
    </location>
</feature>
<comment type="caution">
    <text evidence="7">The sequence shown here is derived from an EMBL/GenBank/DDBJ whole genome shotgun (WGS) entry which is preliminary data.</text>
</comment>
<dbReference type="Proteomes" id="UP001652445">
    <property type="component" value="Unassembled WGS sequence"/>
</dbReference>
<accession>A0ABT2URI7</accession>
<evidence type="ECO:0000313" key="8">
    <source>
        <dbReference type="Proteomes" id="UP001652445"/>
    </source>
</evidence>
<keyword evidence="8" id="KW-1185">Reference proteome</keyword>
<feature type="transmembrane region" description="Helical" evidence="6">
    <location>
        <begin position="7"/>
        <end position="33"/>
    </location>
</feature>
<dbReference type="InterPro" id="IPR002549">
    <property type="entry name" value="AI-2E-like"/>
</dbReference>
<keyword evidence="4 6" id="KW-1133">Transmembrane helix</keyword>
<feature type="transmembrane region" description="Helical" evidence="6">
    <location>
        <begin position="53"/>
        <end position="73"/>
    </location>
</feature>
<dbReference type="NCBIfam" id="TIGR02872">
    <property type="entry name" value="spore_ytvI"/>
    <property type="match status" value="1"/>
</dbReference>
<dbReference type="Pfam" id="PF01594">
    <property type="entry name" value="AI-2E_transport"/>
    <property type="match status" value="1"/>
</dbReference>
<organism evidence="7 8">
    <name type="scientific">Paenibacillus baimaensis</name>
    <dbReference type="NCBI Taxonomy" id="2982185"/>
    <lineage>
        <taxon>Bacteria</taxon>
        <taxon>Bacillati</taxon>
        <taxon>Bacillota</taxon>
        <taxon>Bacilli</taxon>
        <taxon>Bacillales</taxon>
        <taxon>Paenibacillaceae</taxon>
        <taxon>Paenibacillus</taxon>
    </lineage>
</organism>
<dbReference type="EMBL" id="JAOQIO010000115">
    <property type="protein sequence ID" value="MCU6797267.1"/>
    <property type="molecule type" value="Genomic_DNA"/>
</dbReference>
<feature type="transmembrane region" description="Helical" evidence="6">
    <location>
        <begin position="205"/>
        <end position="230"/>
    </location>
</feature>
<evidence type="ECO:0000256" key="5">
    <source>
        <dbReference type="ARBA" id="ARBA00023136"/>
    </source>
</evidence>
<proteinExistence type="inferred from homology"/>
<evidence type="ECO:0000256" key="6">
    <source>
        <dbReference type="SAM" id="Phobius"/>
    </source>
</evidence>
<name>A0ABT2URI7_9BACL</name>
<sequence length="347" mass="38511">MSLRMILFVTLGVLLLYGMFTIGFPFMLALLVAILLEQPIQWLMKLTRMSREWAAGVICSLFTAGVLGFFYLLGFKMVSELIQFWRNAPEYLNEAQLFFDMTSEKTQIFYTTLPDGLAAQLQAWTEAGINTISENLKEIITAVSVYFLDIAKTIPNLFIFSAVFVIGLYLISLSLPALYQSFVGIFEGKSQPKIISVLYDLRKALFGFIFAQVLISFLTYFVTLIGLLFLRTEYPLAIALLIVAVDVLPVLGTSVVLVPWALYSILSGNVSLGVGLLILLVVIMLFRRLVEPKIIGNAVGINALATLISMYIGFKLVGVIGLILGPSLIIVYMALRRVGVMKLSIKL</sequence>
<evidence type="ECO:0000256" key="3">
    <source>
        <dbReference type="ARBA" id="ARBA00022692"/>
    </source>
</evidence>
<comment type="similarity">
    <text evidence="2">Belongs to the autoinducer-2 exporter (AI-2E) (TC 2.A.86) family.</text>
</comment>
<feature type="transmembrane region" description="Helical" evidence="6">
    <location>
        <begin position="237"/>
        <end position="262"/>
    </location>
</feature>
<evidence type="ECO:0000256" key="4">
    <source>
        <dbReference type="ARBA" id="ARBA00022989"/>
    </source>
</evidence>
<keyword evidence="3 6" id="KW-0812">Transmembrane</keyword>
<evidence type="ECO:0000256" key="1">
    <source>
        <dbReference type="ARBA" id="ARBA00004141"/>
    </source>
</evidence>
<reference evidence="7 8" key="1">
    <citation type="submission" date="2022-09" db="EMBL/GenBank/DDBJ databases">
        <authorList>
            <person name="Han X.L."/>
            <person name="Wang Q."/>
            <person name="Lu T."/>
        </authorList>
    </citation>
    <scope>NUCLEOTIDE SEQUENCE [LARGE SCALE GENOMIC DNA]</scope>
    <source>
        <strain evidence="7 8">WQ 127069</strain>
    </source>
</reference>
<dbReference type="RefSeq" id="WP_076233124.1">
    <property type="nucleotide sequence ID" value="NZ_JAOQIO010000115.1"/>
</dbReference>
<dbReference type="PANTHER" id="PTHR21716:SF68">
    <property type="entry name" value="TRANSPORT PROTEIN YTVI-RELATED"/>
    <property type="match status" value="1"/>
</dbReference>
<evidence type="ECO:0000256" key="2">
    <source>
        <dbReference type="ARBA" id="ARBA00009773"/>
    </source>
</evidence>
<feature type="transmembrane region" description="Helical" evidence="6">
    <location>
        <begin position="268"/>
        <end position="287"/>
    </location>
</feature>
<feature type="transmembrane region" description="Helical" evidence="6">
    <location>
        <begin position="157"/>
        <end position="179"/>
    </location>
</feature>
<gene>
    <name evidence="7" type="primary">ytvI</name>
    <name evidence="7" type="ORF">OB236_34575</name>
</gene>
<keyword evidence="5 6" id="KW-0472">Membrane</keyword>